<organism evidence="8 9">
    <name type="scientific">Comamonas denitrificans</name>
    <dbReference type="NCBI Taxonomy" id="117506"/>
    <lineage>
        <taxon>Bacteria</taxon>
        <taxon>Pseudomonadati</taxon>
        <taxon>Pseudomonadota</taxon>
        <taxon>Betaproteobacteria</taxon>
        <taxon>Burkholderiales</taxon>
        <taxon>Comamonadaceae</taxon>
        <taxon>Comamonas</taxon>
    </lineage>
</organism>
<gene>
    <name evidence="8" type="ORF">J1777_10820</name>
</gene>
<keyword evidence="9" id="KW-1185">Reference proteome</keyword>
<comment type="cofactor">
    <cofactor evidence="1">
        <name>[4Fe-4S] cluster</name>
        <dbReference type="ChEBI" id="CHEBI:49883"/>
    </cofactor>
</comment>
<dbReference type="InterPro" id="IPR013785">
    <property type="entry name" value="Aldolase_TIM"/>
</dbReference>
<evidence type="ECO:0000313" key="9">
    <source>
        <dbReference type="Proteomes" id="UP000664731"/>
    </source>
</evidence>
<evidence type="ECO:0000256" key="2">
    <source>
        <dbReference type="ARBA" id="ARBA00022691"/>
    </source>
</evidence>
<dbReference type="InterPro" id="IPR007197">
    <property type="entry name" value="rSAM"/>
</dbReference>
<accession>A0A939KC73</accession>
<dbReference type="PANTHER" id="PTHR43273:SF3">
    <property type="entry name" value="ANAEROBIC SULFATASE-MATURATING ENZYME HOMOLOG ASLB-RELATED"/>
    <property type="match status" value="1"/>
</dbReference>
<dbReference type="AlphaFoldDB" id="A0A939KC73"/>
<keyword evidence="4" id="KW-0408">Iron</keyword>
<evidence type="ECO:0000256" key="6">
    <source>
        <dbReference type="ARBA" id="ARBA00023601"/>
    </source>
</evidence>
<keyword evidence="5" id="KW-0411">Iron-sulfur</keyword>
<dbReference type="Pfam" id="PF04055">
    <property type="entry name" value="Radical_SAM"/>
    <property type="match status" value="1"/>
</dbReference>
<evidence type="ECO:0000259" key="7">
    <source>
        <dbReference type="PROSITE" id="PS51918"/>
    </source>
</evidence>
<protein>
    <submittedName>
        <fullName evidence="8">Radical SAM protein</fullName>
    </submittedName>
</protein>
<keyword evidence="3" id="KW-0479">Metal-binding</keyword>
<proteinExistence type="inferred from homology"/>
<dbReference type="SUPFAM" id="SSF102114">
    <property type="entry name" value="Radical SAM enzymes"/>
    <property type="match status" value="1"/>
</dbReference>
<reference evidence="8" key="1">
    <citation type="submission" date="2021-03" db="EMBL/GenBank/DDBJ databases">
        <title>Comamonas denitrificans.</title>
        <authorList>
            <person name="Finster K."/>
        </authorList>
    </citation>
    <scope>NUCLEOTIDE SEQUENCE</scope>
    <source>
        <strain evidence="8">MM2021_4</strain>
    </source>
</reference>
<evidence type="ECO:0000256" key="1">
    <source>
        <dbReference type="ARBA" id="ARBA00001966"/>
    </source>
</evidence>
<feature type="domain" description="Radical SAM core" evidence="7">
    <location>
        <begin position="88"/>
        <end position="322"/>
    </location>
</feature>
<evidence type="ECO:0000256" key="4">
    <source>
        <dbReference type="ARBA" id="ARBA00023004"/>
    </source>
</evidence>
<dbReference type="RefSeq" id="WP_207575707.1">
    <property type="nucleotide sequence ID" value="NZ_JAFNME010000024.1"/>
</dbReference>
<dbReference type="GO" id="GO:0016491">
    <property type="term" value="F:oxidoreductase activity"/>
    <property type="evidence" value="ECO:0007669"/>
    <property type="project" value="InterPro"/>
</dbReference>
<dbReference type="Gene3D" id="3.20.20.70">
    <property type="entry name" value="Aldolase class I"/>
    <property type="match status" value="1"/>
</dbReference>
<evidence type="ECO:0000256" key="3">
    <source>
        <dbReference type="ARBA" id="ARBA00022723"/>
    </source>
</evidence>
<keyword evidence="2" id="KW-0949">S-adenosyl-L-methionine</keyword>
<sequence length="448" mass="51559">MTSIYKIPYWVTKTKTKNQLFLFNWKNNKSVIIYDENHPANTLSEQKIIQRENFYSEEYLSDIDWLIESSFLQLESEKKEENFTPKKKISQQELHLIILPAGEACNLNCVYCYENHNYKKRMNDSDSDRLISFIKKQGSELVNIEYFGGEPMLNMKFIEDFSKKLTKNKIKYHAGITTNGTLLSKQNLEKLHKSGVKSFQITIDGARNLHNKLRISNSKNLNSYESVCNALKNIQQSCHSDINCVVRINSNKETIQKENLSTFIKDIKNIIPPDDHRFLIFPKPIGDYLSANLKDNSKAQSTYCDKSSANEVTEILEKAFFNQGYLLADPIMLTKNKGYACYAGNENSFIINPDFYIYKCTVALDDPINNVGKILEDGSLSINENFHLWTKDYSNESCGDCFANKTCTGNSCPLINIKLNEKKCPPFKNQIDSTTFKLVKFYERVSNA</sequence>
<name>A0A939KC73_9BURK</name>
<dbReference type="SFLD" id="SFLDG01067">
    <property type="entry name" value="SPASM/twitch_domain_containing"/>
    <property type="match status" value="1"/>
</dbReference>
<dbReference type="SFLD" id="SFLDS00029">
    <property type="entry name" value="Radical_SAM"/>
    <property type="match status" value="1"/>
</dbReference>
<dbReference type="PANTHER" id="PTHR43273">
    <property type="entry name" value="ANAEROBIC SULFATASE-MATURATING ENZYME HOMOLOG ASLB-RELATED"/>
    <property type="match status" value="1"/>
</dbReference>
<dbReference type="InterPro" id="IPR058240">
    <property type="entry name" value="rSAM_sf"/>
</dbReference>
<dbReference type="InterPro" id="IPR023885">
    <property type="entry name" value="4Fe4S-binding_SPASM_dom"/>
</dbReference>
<dbReference type="InterPro" id="IPR023867">
    <property type="entry name" value="Sulphatase_maturase_rSAM"/>
</dbReference>
<dbReference type="NCBIfam" id="TIGR04085">
    <property type="entry name" value="rSAM_more_4Fe4S"/>
    <property type="match status" value="1"/>
</dbReference>
<comment type="similarity">
    <text evidence="6">Belongs to the radical SAM superfamily. Anaerobic sulfatase-maturating enzyme family.</text>
</comment>
<dbReference type="GO" id="GO:0051536">
    <property type="term" value="F:iron-sulfur cluster binding"/>
    <property type="evidence" value="ECO:0007669"/>
    <property type="project" value="UniProtKB-KW"/>
</dbReference>
<evidence type="ECO:0000256" key="5">
    <source>
        <dbReference type="ARBA" id="ARBA00023014"/>
    </source>
</evidence>
<comment type="caution">
    <text evidence="8">The sequence shown here is derived from an EMBL/GenBank/DDBJ whole genome shotgun (WGS) entry which is preliminary data.</text>
</comment>
<dbReference type="CDD" id="cd01335">
    <property type="entry name" value="Radical_SAM"/>
    <property type="match status" value="1"/>
</dbReference>
<evidence type="ECO:0000313" key="8">
    <source>
        <dbReference type="EMBL" id="MBO1250307.1"/>
    </source>
</evidence>
<dbReference type="GO" id="GO:0046872">
    <property type="term" value="F:metal ion binding"/>
    <property type="evidence" value="ECO:0007669"/>
    <property type="project" value="UniProtKB-KW"/>
</dbReference>
<dbReference type="EMBL" id="JAFNME010000024">
    <property type="protein sequence ID" value="MBO1250307.1"/>
    <property type="molecule type" value="Genomic_DNA"/>
</dbReference>
<dbReference type="PROSITE" id="PS51918">
    <property type="entry name" value="RADICAL_SAM"/>
    <property type="match status" value="1"/>
</dbReference>
<dbReference type="Proteomes" id="UP000664731">
    <property type="component" value="Unassembled WGS sequence"/>
</dbReference>